<protein>
    <submittedName>
        <fullName evidence="7">Unannotated protein</fullName>
    </submittedName>
</protein>
<evidence type="ECO:0000256" key="1">
    <source>
        <dbReference type="ARBA" id="ARBA00022475"/>
    </source>
</evidence>
<organism evidence="7">
    <name type="scientific">freshwater metagenome</name>
    <dbReference type="NCBI Taxonomy" id="449393"/>
    <lineage>
        <taxon>unclassified sequences</taxon>
        <taxon>metagenomes</taxon>
        <taxon>ecological metagenomes</taxon>
    </lineage>
</organism>
<keyword evidence="2" id="KW-0812">Transmembrane</keyword>
<dbReference type="InterPro" id="IPR003770">
    <property type="entry name" value="MLTG-like"/>
</dbReference>
<reference evidence="7" key="1">
    <citation type="submission" date="2020-05" db="EMBL/GenBank/DDBJ databases">
        <authorList>
            <person name="Chiriac C."/>
            <person name="Salcher M."/>
            <person name="Ghai R."/>
            <person name="Kavagutti S V."/>
        </authorList>
    </citation>
    <scope>NUCLEOTIDE SEQUENCE</scope>
</reference>
<dbReference type="HAMAP" id="MF_02065">
    <property type="entry name" value="MltG"/>
    <property type="match status" value="1"/>
</dbReference>
<dbReference type="PANTHER" id="PTHR30518">
    <property type="entry name" value="ENDOLYTIC MUREIN TRANSGLYCOSYLASE"/>
    <property type="match status" value="1"/>
</dbReference>
<dbReference type="Gene3D" id="3.30.1490.480">
    <property type="entry name" value="Endolytic murein transglycosylase"/>
    <property type="match status" value="1"/>
</dbReference>
<evidence type="ECO:0000313" key="7">
    <source>
        <dbReference type="EMBL" id="CAB4560077.1"/>
    </source>
</evidence>
<gene>
    <name evidence="7" type="ORF">UFOPK1643_00103</name>
</gene>
<evidence type="ECO:0000256" key="2">
    <source>
        <dbReference type="ARBA" id="ARBA00022692"/>
    </source>
</evidence>
<keyword evidence="4" id="KW-0472">Membrane</keyword>
<keyword evidence="3" id="KW-1133">Transmembrane helix</keyword>
<dbReference type="GO" id="GO:0071555">
    <property type="term" value="P:cell wall organization"/>
    <property type="evidence" value="ECO:0007669"/>
    <property type="project" value="UniProtKB-KW"/>
</dbReference>
<keyword evidence="1" id="KW-1003">Cell membrane</keyword>
<dbReference type="NCBIfam" id="TIGR00247">
    <property type="entry name" value="endolytic transglycosylase MltG"/>
    <property type="match status" value="1"/>
</dbReference>
<sequence length="344" mass="38159">MKSQNVEAIRRLLLSLLLIFALTLGLFTIRSQNASAPDYPYAQILSSTPEVIVEIPKGATGSEIAQILFEDGVVKSAASYFQTAVGDVRSQKVAPGSHRINLEISAKQALEQLLDPSRIPNLLKVFEGEWKSEVAQSLVDYGFSSSEVNKAFRLVNLPKGFRDVEGLLFPAQYTFEKSTSAQEVIQEMINRFITDEVAQQILVSKGPFTPLEMLTIASIIQAEGETKAFTKVSRVIFNRLEKGMPLQMDATVHYVQKSRGNIFLSTRSTLIKSAYNTYRNRGLPPGPIGNPGSEAMSAALNPADGDWLYFITVAPEDTRFTASFDQFNEWKALYTKNRKAGLFK</sequence>
<dbReference type="AlphaFoldDB" id="A0A6J6D856"/>
<dbReference type="PANTHER" id="PTHR30518:SF2">
    <property type="entry name" value="ENDOLYTIC MUREIN TRANSGLYCOSYLASE"/>
    <property type="match status" value="1"/>
</dbReference>
<keyword evidence="6" id="KW-0961">Cell wall biogenesis/degradation</keyword>
<evidence type="ECO:0000256" key="6">
    <source>
        <dbReference type="ARBA" id="ARBA00023316"/>
    </source>
</evidence>
<keyword evidence="5" id="KW-0456">Lyase</keyword>
<name>A0A6J6D856_9ZZZZ</name>
<dbReference type="EMBL" id="CAEZTK010000003">
    <property type="protein sequence ID" value="CAB4560077.1"/>
    <property type="molecule type" value="Genomic_DNA"/>
</dbReference>
<dbReference type="GO" id="GO:0016829">
    <property type="term" value="F:lyase activity"/>
    <property type="evidence" value="ECO:0007669"/>
    <property type="project" value="UniProtKB-KW"/>
</dbReference>
<evidence type="ECO:0000256" key="4">
    <source>
        <dbReference type="ARBA" id="ARBA00023136"/>
    </source>
</evidence>
<dbReference type="Pfam" id="PF02618">
    <property type="entry name" value="YceG"/>
    <property type="match status" value="1"/>
</dbReference>
<accession>A0A6J6D856</accession>
<proteinExistence type="inferred from homology"/>
<evidence type="ECO:0000256" key="5">
    <source>
        <dbReference type="ARBA" id="ARBA00023239"/>
    </source>
</evidence>
<evidence type="ECO:0000256" key="3">
    <source>
        <dbReference type="ARBA" id="ARBA00022989"/>
    </source>
</evidence>